<evidence type="ECO:0000313" key="9">
    <source>
        <dbReference type="Proteomes" id="UP000006377"/>
    </source>
</evidence>
<proteinExistence type="inferred from homology"/>
<dbReference type="Gene3D" id="3.40.30.10">
    <property type="entry name" value="Glutaredoxin"/>
    <property type="match status" value="1"/>
</dbReference>
<dbReference type="GO" id="GO:0015036">
    <property type="term" value="F:disulfide oxidoreductase activity"/>
    <property type="evidence" value="ECO:0007669"/>
    <property type="project" value="InterPro"/>
</dbReference>
<evidence type="ECO:0000313" key="8">
    <source>
        <dbReference type="EMBL" id="ABS63028.1"/>
    </source>
</evidence>
<evidence type="ECO:0000256" key="5">
    <source>
        <dbReference type="ARBA" id="ARBA00023284"/>
    </source>
</evidence>
<dbReference type="eggNOG" id="COG0526">
    <property type="taxonomic scope" value="Bacteria"/>
</dbReference>
<keyword evidence="6" id="KW-1133">Transmembrane helix</keyword>
<dbReference type="PANTHER" id="PTHR42852">
    <property type="entry name" value="THIOL:DISULFIDE INTERCHANGE PROTEIN DSBE"/>
    <property type="match status" value="1"/>
</dbReference>
<evidence type="ECO:0000256" key="1">
    <source>
        <dbReference type="ARBA" id="ARBA00004196"/>
    </source>
</evidence>
<dbReference type="InterPro" id="IPR050553">
    <property type="entry name" value="Thioredoxin_ResA/DsbE_sf"/>
</dbReference>
<keyword evidence="4" id="KW-1015">Disulfide bond</keyword>
<accession>A7HSZ5</accession>
<dbReference type="AlphaFoldDB" id="A7HSZ5"/>
<dbReference type="NCBIfam" id="TIGR00385">
    <property type="entry name" value="dsbE"/>
    <property type="match status" value="1"/>
</dbReference>
<keyword evidence="9" id="KW-1185">Reference proteome</keyword>
<dbReference type="PROSITE" id="PS51352">
    <property type="entry name" value="THIOREDOXIN_2"/>
    <property type="match status" value="1"/>
</dbReference>
<dbReference type="GO" id="GO:0017004">
    <property type="term" value="P:cytochrome complex assembly"/>
    <property type="evidence" value="ECO:0007669"/>
    <property type="project" value="UniProtKB-KW"/>
</dbReference>
<keyword evidence="6" id="KW-0812">Transmembrane</keyword>
<dbReference type="RefSeq" id="WP_012110304.1">
    <property type="nucleotide sequence ID" value="NC_009719.1"/>
</dbReference>
<dbReference type="CDD" id="cd03010">
    <property type="entry name" value="TlpA_like_DsbE"/>
    <property type="match status" value="1"/>
</dbReference>
<evidence type="ECO:0000256" key="6">
    <source>
        <dbReference type="SAM" id="Phobius"/>
    </source>
</evidence>
<sequence length="185" mass="20307">MNPRFRLAALVPVVIFLVLAALFFTAIYRGDPSRVPSALIGRYVPDFDLRPVEGLDLPGVAAADFGKGVPVIVNVWASWCVPCRDEMPLLVELRRIAGVPMFGLNYKDDPAAARRFLTELGNPFDRIGRDDTGRAAIEWGVYGVPETYVVDGNGRIAFKHIGPLTPEAVADQILPALQTARHPER</sequence>
<evidence type="ECO:0000256" key="4">
    <source>
        <dbReference type="ARBA" id="ARBA00023157"/>
    </source>
</evidence>
<gene>
    <name evidence="8" type="ordered locus">Plav_1408</name>
</gene>
<keyword evidence="3" id="KW-0201">Cytochrome c-type biogenesis</keyword>
<feature type="domain" description="Thioredoxin" evidence="7">
    <location>
        <begin position="38"/>
        <end position="179"/>
    </location>
</feature>
<evidence type="ECO:0000259" key="7">
    <source>
        <dbReference type="PROSITE" id="PS51352"/>
    </source>
</evidence>
<name>A7HSZ5_PARL1</name>
<dbReference type="PROSITE" id="PS00194">
    <property type="entry name" value="THIOREDOXIN_1"/>
    <property type="match status" value="1"/>
</dbReference>
<keyword evidence="5" id="KW-0676">Redox-active center</keyword>
<comment type="similarity">
    <text evidence="2">Belongs to the thioredoxin family. DsbE subfamily.</text>
</comment>
<organism evidence="8 9">
    <name type="scientific">Parvibaculum lavamentivorans (strain DS-1 / DSM 13023 / NCIMB 13966)</name>
    <dbReference type="NCBI Taxonomy" id="402881"/>
    <lineage>
        <taxon>Bacteria</taxon>
        <taxon>Pseudomonadati</taxon>
        <taxon>Pseudomonadota</taxon>
        <taxon>Alphaproteobacteria</taxon>
        <taxon>Hyphomicrobiales</taxon>
        <taxon>Parvibaculaceae</taxon>
        <taxon>Parvibaculum</taxon>
    </lineage>
</organism>
<dbReference type="PANTHER" id="PTHR42852:SF6">
    <property type="entry name" value="THIOL:DISULFIDE INTERCHANGE PROTEIN DSBE"/>
    <property type="match status" value="1"/>
</dbReference>
<dbReference type="InterPro" id="IPR004799">
    <property type="entry name" value="Periplasmic_diS_OxRdtase_DsbE"/>
</dbReference>
<keyword evidence="6" id="KW-0472">Membrane</keyword>
<feature type="transmembrane region" description="Helical" evidence="6">
    <location>
        <begin position="7"/>
        <end position="28"/>
    </location>
</feature>
<dbReference type="GO" id="GO:0030288">
    <property type="term" value="C:outer membrane-bounded periplasmic space"/>
    <property type="evidence" value="ECO:0007669"/>
    <property type="project" value="InterPro"/>
</dbReference>
<protein>
    <submittedName>
        <fullName evidence="8">Periplasmic protein thiol--disulphide oxidoreductase DsbE</fullName>
    </submittedName>
</protein>
<comment type="subcellular location">
    <subcellularLocation>
        <location evidence="1">Cell envelope</location>
    </subcellularLocation>
</comment>
<evidence type="ECO:0000256" key="2">
    <source>
        <dbReference type="ARBA" id="ARBA00007758"/>
    </source>
</evidence>
<dbReference type="SUPFAM" id="SSF52833">
    <property type="entry name" value="Thioredoxin-like"/>
    <property type="match status" value="1"/>
</dbReference>
<dbReference type="Proteomes" id="UP000006377">
    <property type="component" value="Chromosome"/>
</dbReference>
<dbReference type="OrthoDB" id="9799347at2"/>
<dbReference type="InterPro" id="IPR036249">
    <property type="entry name" value="Thioredoxin-like_sf"/>
</dbReference>
<dbReference type="InterPro" id="IPR013740">
    <property type="entry name" value="Redoxin"/>
</dbReference>
<dbReference type="EMBL" id="CP000774">
    <property type="protein sequence ID" value="ABS63028.1"/>
    <property type="molecule type" value="Genomic_DNA"/>
</dbReference>
<dbReference type="InterPro" id="IPR013766">
    <property type="entry name" value="Thioredoxin_domain"/>
</dbReference>
<dbReference type="InterPro" id="IPR017937">
    <property type="entry name" value="Thioredoxin_CS"/>
</dbReference>
<dbReference type="KEGG" id="pla:Plav_1408"/>
<reference evidence="8 9" key="1">
    <citation type="journal article" date="2011" name="Stand. Genomic Sci.">
        <title>Complete genome sequence of Parvibaculum lavamentivorans type strain (DS-1(T)).</title>
        <authorList>
            <person name="Schleheck D."/>
            <person name="Weiss M."/>
            <person name="Pitluck S."/>
            <person name="Bruce D."/>
            <person name="Land M.L."/>
            <person name="Han S."/>
            <person name="Saunders E."/>
            <person name="Tapia R."/>
            <person name="Detter C."/>
            <person name="Brettin T."/>
            <person name="Han J."/>
            <person name="Woyke T."/>
            <person name="Goodwin L."/>
            <person name="Pennacchio L."/>
            <person name="Nolan M."/>
            <person name="Cook A.M."/>
            <person name="Kjelleberg S."/>
            <person name="Thomas T."/>
        </authorList>
    </citation>
    <scope>NUCLEOTIDE SEQUENCE [LARGE SCALE GENOMIC DNA]</scope>
    <source>
        <strain evidence="9">DS-1 / DSM 13023 / NCIMB 13966</strain>
    </source>
</reference>
<dbReference type="HOGENOM" id="CLU_042529_19_0_5"/>
<evidence type="ECO:0000256" key="3">
    <source>
        <dbReference type="ARBA" id="ARBA00022748"/>
    </source>
</evidence>
<dbReference type="Pfam" id="PF08534">
    <property type="entry name" value="Redoxin"/>
    <property type="match status" value="1"/>
</dbReference>
<dbReference type="STRING" id="402881.Plav_1408"/>